<keyword evidence="1" id="KW-0472">Membrane</keyword>
<dbReference type="OrthoDB" id="433998at2759"/>
<evidence type="ECO:0000256" key="1">
    <source>
        <dbReference type="SAM" id="Phobius"/>
    </source>
</evidence>
<dbReference type="InterPro" id="IPR035965">
    <property type="entry name" value="PAS-like_dom_sf"/>
</dbReference>
<evidence type="ECO:0008006" key="4">
    <source>
        <dbReference type="Google" id="ProtNLM"/>
    </source>
</evidence>
<dbReference type="SUPFAM" id="SSF55785">
    <property type="entry name" value="PYP-like sensor domain (PAS domain)"/>
    <property type="match status" value="1"/>
</dbReference>
<feature type="transmembrane region" description="Helical" evidence="1">
    <location>
        <begin position="108"/>
        <end position="129"/>
    </location>
</feature>
<comment type="caution">
    <text evidence="2">The sequence shown here is derived from an EMBL/GenBank/DDBJ whole genome shotgun (WGS) entry which is preliminary data.</text>
</comment>
<keyword evidence="1" id="KW-1133">Transmembrane helix</keyword>
<keyword evidence="3" id="KW-1185">Reference proteome</keyword>
<keyword evidence="1" id="KW-0812">Transmembrane</keyword>
<dbReference type="CDD" id="cd00130">
    <property type="entry name" value="PAS"/>
    <property type="match status" value="1"/>
</dbReference>
<gene>
    <name evidence="2" type="ORF">SPIL2461_LOCUS3245</name>
</gene>
<accession>A0A812KCZ2</accession>
<feature type="transmembrane region" description="Helical" evidence="1">
    <location>
        <begin position="6"/>
        <end position="27"/>
    </location>
</feature>
<dbReference type="Gene3D" id="3.30.450.20">
    <property type="entry name" value="PAS domain"/>
    <property type="match status" value="1"/>
</dbReference>
<feature type="transmembrane region" description="Helical" evidence="1">
    <location>
        <begin position="77"/>
        <end position="96"/>
    </location>
</feature>
<dbReference type="EMBL" id="CAJNIZ010003880">
    <property type="protein sequence ID" value="CAE7226781.1"/>
    <property type="molecule type" value="Genomic_DNA"/>
</dbReference>
<evidence type="ECO:0000313" key="3">
    <source>
        <dbReference type="Proteomes" id="UP000649617"/>
    </source>
</evidence>
<reference evidence="2" key="1">
    <citation type="submission" date="2021-02" db="EMBL/GenBank/DDBJ databases">
        <authorList>
            <person name="Dougan E. K."/>
            <person name="Rhodes N."/>
            <person name="Thang M."/>
            <person name="Chan C."/>
        </authorList>
    </citation>
    <scope>NUCLEOTIDE SEQUENCE</scope>
</reference>
<feature type="transmembrane region" description="Helical" evidence="1">
    <location>
        <begin position="141"/>
        <end position="159"/>
    </location>
</feature>
<dbReference type="AlphaFoldDB" id="A0A812KCZ2"/>
<dbReference type="Proteomes" id="UP000649617">
    <property type="component" value="Unassembled WGS sequence"/>
</dbReference>
<proteinExistence type="predicted"/>
<protein>
    <recommendedName>
        <fullName evidence="4">PAS domain-containing protein</fullName>
    </recommendedName>
</protein>
<dbReference type="InterPro" id="IPR000014">
    <property type="entry name" value="PAS"/>
</dbReference>
<name>A0A812KCZ2_SYMPI</name>
<evidence type="ECO:0000313" key="2">
    <source>
        <dbReference type="EMBL" id="CAE7226781.1"/>
    </source>
</evidence>
<sequence length="458" mass="50082">MELGDFGTLCIFFLQGVTAAALGASILKSAWTRQVPEALTKLQYSLCCLRDRLIQPSKPKPGTACIEAKFVDTLCGLLLNGCRVVVVALFLRLLAIQGPLMNGVEHQLQPSLDITNIISYPIVLFIVMFHDKVISTRTLDLWYILLQGLCVVPIAWTAPEDVTSVSLITQVEFQLKSDAFLAQSAELVLLCSAVYPLRHALYENVRMGLELNTRTIELSAVSELLLGFCDAVVEIDSNLHLTDDSRQFSTLLLHGHGMSAGSLAGFDFLSFFHQEDREHIRASLCPDRKDTQPMALNARMLDCLGSYVRVEILHTSFKNADGQDCRLVGMREFQDFGSVAAPLAQGPSLSDGHSPVEEACVVFDATSFDILSLSPAFQKFCVENGSEDISEIVSIFDLSTGTSANSLAGHIQNAVNEPEKLEGSLPASLLKLGSQTALWLEGKPKLEELAQFPSASQW</sequence>
<organism evidence="2 3">
    <name type="scientific">Symbiodinium pilosum</name>
    <name type="common">Dinoflagellate</name>
    <dbReference type="NCBI Taxonomy" id="2952"/>
    <lineage>
        <taxon>Eukaryota</taxon>
        <taxon>Sar</taxon>
        <taxon>Alveolata</taxon>
        <taxon>Dinophyceae</taxon>
        <taxon>Suessiales</taxon>
        <taxon>Symbiodiniaceae</taxon>
        <taxon>Symbiodinium</taxon>
    </lineage>
</organism>